<accession>A0A1W1EKQ8</accession>
<dbReference type="AlphaFoldDB" id="A0A1W1EKQ8"/>
<sequence>MNEAFYYLKDIAKKEDIVFATSGGELGMIKLGSLLKDRIDCKFVVNFRDPLNYGYMNGLRRDKKFHIGREKAHEKYMTNADLILTSSQYYADVLSDKFTYLSSKIVNNYFGYITKLDIEKYQRKISQKINIAYVGSMGVTQSPELLYKSWKLLDDEGIELFFIGDISSYKPLQNINDKGVHFINFMPHNDFLKFMCENIDVGFPMIGALPDGDGRDIINTQGYGLASRYDDVELLSKNIQKIKNRSYLAGIKKKILDDRDSWSMESKILEVDKLLKDMKK</sequence>
<protein>
    <recommendedName>
        <fullName evidence="2">Glycosyltransferase</fullName>
    </recommendedName>
</protein>
<name>A0A1W1EKQ8_9ZZZZ</name>
<organism evidence="1">
    <name type="scientific">hydrothermal vent metagenome</name>
    <dbReference type="NCBI Taxonomy" id="652676"/>
    <lineage>
        <taxon>unclassified sequences</taxon>
        <taxon>metagenomes</taxon>
        <taxon>ecological metagenomes</taxon>
    </lineage>
</organism>
<reference evidence="1" key="1">
    <citation type="submission" date="2016-10" db="EMBL/GenBank/DDBJ databases">
        <authorList>
            <person name="de Groot N.N."/>
        </authorList>
    </citation>
    <scope>NUCLEOTIDE SEQUENCE</scope>
</reference>
<evidence type="ECO:0000313" key="1">
    <source>
        <dbReference type="EMBL" id="SHO81445.1"/>
    </source>
</evidence>
<dbReference type="EMBL" id="FRYL01000040">
    <property type="protein sequence ID" value="SHO81445.1"/>
    <property type="molecule type" value="Genomic_DNA"/>
</dbReference>
<proteinExistence type="predicted"/>
<evidence type="ECO:0008006" key="2">
    <source>
        <dbReference type="Google" id="ProtNLM"/>
    </source>
</evidence>
<dbReference type="SUPFAM" id="SSF53756">
    <property type="entry name" value="UDP-Glycosyltransferase/glycogen phosphorylase"/>
    <property type="match status" value="1"/>
</dbReference>
<gene>
    <name evidence="1" type="ORF">MNB_SV-15-1300</name>
</gene>